<dbReference type="RefSeq" id="WP_267265196.1">
    <property type="nucleotide sequence ID" value="NZ_JAOVZW010000008.1"/>
</dbReference>
<proteinExistence type="predicted"/>
<dbReference type="Pfam" id="PF14903">
    <property type="entry name" value="WG_beta_rep"/>
    <property type="match status" value="1"/>
</dbReference>
<accession>A0ABT3XQT5</accession>
<dbReference type="InterPro" id="IPR032774">
    <property type="entry name" value="WG_beta_rep"/>
</dbReference>
<comment type="caution">
    <text evidence="1">The sequence shown here is derived from an EMBL/GenBank/DDBJ whole genome shotgun (WGS) entry which is preliminary data.</text>
</comment>
<dbReference type="Proteomes" id="UP001073122">
    <property type="component" value="Unassembled WGS sequence"/>
</dbReference>
<evidence type="ECO:0000313" key="2">
    <source>
        <dbReference type="Proteomes" id="UP001073122"/>
    </source>
</evidence>
<gene>
    <name evidence="1" type="ORF">OF897_08135</name>
</gene>
<name>A0ABT3XQT5_9FLAO</name>
<sequence length="68" mass="7821">MEQIRTRQQQGEGIVDVIGNGGAKFFDGYGKELFNEVYEYLYGFSDGVALVKQNGTWFYIDKKGKRLF</sequence>
<reference evidence="1" key="1">
    <citation type="submission" date="2022-10" db="EMBL/GenBank/DDBJ databases">
        <title>Chryseobacterium sp. nov., a novel bacterial species.</title>
        <authorList>
            <person name="Cao Y."/>
        </authorList>
    </citation>
    <scope>NUCLEOTIDE SEQUENCE</scope>
    <source>
        <strain evidence="1">CCTCC AB2015118</strain>
    </source>
</reference>
<organism evidence="1 2">
    <name type="scientific">Chryseobacterium formosus</name>
    <dbReference type="NCBI Taxonomy" id="1537363"/>
    <lineage>
        <taxon>Bacteria</taxon>
        <taxon>Pseudomonadati</taxon>
        <taxon>Bacteroidota</taxon>
        <taxon>Flavobacteriia</taxon>
        <taxon>Flavobacteriales</taxon>
        <taxon>Weeksellaceae</taxon>
        <taxon>Chryseobacterium group</taxon>
        <taxon>Chryseobacterium</taxon>
    </lineage>
</organism>
<evidence type="ECO:0000313" key="1">
    <source>
        <dbReference type="EMBL" id="MCX8523892.1"/>
    </source>
</evidence>
<dbReference type="EMBL" id="JAOVZW010000008">
    <property type="protein sequence ID" value="MCX8523892.1"/>
    <property type="molecule type" value="Genomic_DNA"/>
</dbReference>
<keyword evidence="2" id="KW-1185">Reference proteome</keyword>
<protein>
    <submittedName>
        <fullName evidence="1">WG repeat-containing protein</fullName>
    </submittedName>
</protein>